<dbReference type="Proteomes" id="UP001152561">
    <property type="component" value="Unassembled WGS sequence"/>
</dbReference>
<name>A0A9Q1N2Z6_9SOLA</name>
<protein>
    <submittedName>
        <fullName evidence="1">Uncharacterized protein</fullName>
    </submittedName>
</protein>
<dbReference type="EMBL" id="JAJAGQ010000002">
    <property type="protein sequence ID" value="KAJ8570736.1"/>
    <property type="molecule type" value="Genomic_DNA"/>
</dbReference>
<accession>A0A9Q1N2Z6</accession>
<comment type="caution">
    <text evidence="1">The sequence shown here is derived from an EMBL/GenBank/DDBJ whole genome shotgun (WGS) entry which is preliminary data.</text>
</comment>
<dbReference type="AlphaFoldDB" id="A0A9Q1N2Z6"/>
<keyword evidence="2" id="KW-1185">Reference proteome</keyword>
<dbReference type="OrthoDB" id="958531at2759"/>
<proteinExistence type="predicted"/>
<evidence type="ECO:0000313" key="1">
    <source>
        <dbReference type="EMBL" id="KAJ8570736.1"/>
    </source>
</evidence>
<reference evidence="2" key="1">
    <citation type="journal article" date="2023" name="Proc. Natl. Acad. Sci. U.S.A.">
        <title>Genomic and structural basis for evolution of tropane alkaloid biosynthesis.</title>
        <authorList>
            <person name="Wanga Y.-J."/>
            <person name="Taina T."/>
            <person name="Yua J.-Y."/>
            <person name="Lia J."/>
            <person name="Xua B."/>
            <person name="Chenc J."/>
            <person name="D'Auriad J.C."/>
            <person name="Huanga J.-P."/>
            <person name="Huanga S.-X."/>
        </authorList>
    </citation>
    <scope>NUCLEOTIDE SEQUENCE [LARGE SCALE GENOMIC DNA]</scope>
    <source>
        <strain evidence="2">cv. KIB-2019</strain>
    </source>
</reference>
<evidence type="ECO:0000313" key="2">
    <source>
        <dbReference type="Proteomes" id="UP001152561"/>
    </source>
</evidence>
<gene>
    <name evidence="1" type="ORF">K7X08_037708</name>
</gene>
<organism evidence="1 2">
    <name type="scientific">Anisodus acutangulus</name>
    <dbReference type="NCBI Taxonomy" id="402998"/>
    <lineage>
        <taxon>Eukaryota</taxon>
        <taxon>Viridiplantae</taxon>
        <taxon>Streptophyta</taxon>
        <taxon>Embryophyta</taxon>
        <taxon>Tracheophyta</taxon>
        <taxon>Spermatophyta</taxon>
        <taxon>Magnoliopsida</taxon>
        <taxon>eudicotyledons</taxon>
        <taxon>Gunneridae</taxon>
        <taxon>Pentapetalae</taxon>
        <taxon>asterids</taxon>
        <taxon>lamiids</taxon>
        <taxon>Solanales</taxon>
        <taxon>Solanaceae</taxon>
        <taxon>Solanoideae</taxon>
        <taxon>Hyoscyameae</taxon>
        <taxon>Anisodus</taxon>
    </lineage>
</organism>
<sequence>MTNEPLFPQLENLELGKIPNLRHFFLTKHLLEFPFLRKVEIYRFPKMKMFVLGSEYAGSGISICRKDNQKAEVKDDPNKAIQKIFNSKQSLFPGRKEASDGGSQWILVSLLKRSHKSRA</sequence>